<keyword evidence="1" id="KW-1185">Reference proteome</keyword>
<reference evidence="2" key="1">
    <citation type="submission" date="2022-11" db="UniProtKB">
        <authorList>
            <consortium name="WormBaseParasite"/>
        </authorList>
    </citation>
    <scope>IDENTIFICATION</scope>
</reference>
<dbReference type="Proteomes" id="UP000887565">
    <property type="component" value="Unplaced"/>
</dbReference>
<protein>
    <submittedName>
        <fullName evidence="2">Uncharacterized protein</fullName>
    </submittedName>
</protein>
<dbReference type="WBParaSite" id="nRc.2.0.1.t28721-RA">
    <property type="protein sequence ID" value="nRc.2.0.1.t28721-RA"/>
    <property type="gene ID" value="nRc.2.0.1.g28721"/>
</dbReference>
<evidence type="ECO:0000313" key="2">
    <source>
        <dbReference type="WBParaSite" id="nRc.2.0.1.t28721-RA"/>
    </source>
</evidence>
<evidence type="ECO:0000313" key="1">
    <source>
        <dbReference type="Proteomes" id="UP000887565"/>
    </source>
</evidence>
<organism evidence="1 2">
    <name type="scientific">Romanomermis culicivorax</name>
    <name type="common">Nematode worm</name>
    <dbReference type="NCBI Taxonomy" id="13658"/>
    <lineage>
        <taxon>Eukaryota</taxon>
        <taxon>Metazoa</taxon>
        <taxon>Ecdysozoa</taxon>
        <taxon>Nematoda</taxon>
        <taxon>Enoplea</taxon>
        <taxon>Dorylaimia</taxon>
        <taxon>Mermithida</taxon>
        <taxon>Mermithoidea</taxon>
        <taxon>Mermithidae</taxon>
        <taxon>Romanomermis</taxon>
    </lineage>
</organism>
<dbReference type="AlphaFoldDB" id="A0A915JR82"/>
<proteinExistence type="predicted"/>
<sequence>MSQSTSKFVGVARFFCRSLLLWMGKVERMLIKSQERQKLVDERLPSFCTSKQVTILKLRDNPKNRKNTHHSSVSYATRFQFGFGCFSECFGVGTVRSHGAVQTGAAGSKAFLFGFILTVIIGRTESFFGYGPSRREAYEVGDGYAGGIRLASQNQWTAFLSNSNISPNFIKETES</sequence>
<name>A0A915JR82_ROMCU</name>
<accession>A0A915JR82</accession>